<dbReference type="InterPro" id="IPR012340">
    <property type="entry name" value="NA-bd_OB-fold"/>
</dbReference>
<dbReference type="CDD" id="cd07969">
    <property type="entry name" value="OBF_DNA_ligase_I"/>
    <property type="match status" value="1"/>
</dbReference>
<dbReference type="PROSITE" id="PS00333">
    <property type="entry name" value="DNA_LIGASE_A2"/>
    <property type="match status" value="1"/>
</dbReference>
<evidence type="ECO:0000256" key="2">
    <source>
        <dbReference type="ARBA" id="ARBA00007572"/>
    </source>
</evidence>
<evidence type="ECO:0000259" key="16">
    <source>
        <dbReference type="PROSITE" id="PS50160"/>
    </source>
</evidence>
<keyword evidence="10 14" id="KW-0234">DNA repair</keyword>
<dbReference type="InterPro" id="IPR000977">
    <property type="entry name" value="DNA_ligase_ATP-dep"/>
</dbReference>
<dbReference type="PANTHER" id="PTHR45674:SF4">
    <property type="entry name" value="DNA LIGASE 1"/>
    <property type="match status" value="1"/>
</dbReference>
<feature type="domain" description="ATP-dependent DNA ligase family profile" evidence="16">
    <location>
        <begin position="343"/>
        <end position="479"/>
    </location>
</feature>
<dbReference type="AlphaFoldDB" id="A0A8J8NTZ4"/>
<dbReference type="FunFam" id="3.30.470.30:FF:000002">
    <property type="entry name" value="DNA ligase"/>
    <property type="match status" value="1"/>
</dbReference>
<evidence type="ECO:0000256" key="5">
    <source>
        <dbReference type="ARBA" id="ARBA00022705"/>
    </source>
</evidence>
<dbReference type="Pfam" id="PF04675">
    <property type="entry name" value="DNA_ligase_A_N"/>
    <property type="match status" value="1"/>
</dbReference>
<dbReference type="FunFam" id="2.40.50.140:FF:000062">
    <property type="entry name" value="DNA ligase"/>
    <property type="match status" value="1"/>
</dbReference>
<dbReference type="SUPFAM" id="SSF117018">
    <property type="entry name" value="ATP-dependent DNA ligase DNA-binding domain"/>
    <property type="match status" value="1"/>
</dbReference>
<accession>A0A8J8NTZ4</accession>
<keyword evidence="4" id="KW-0132">Cell division</keyword>
<dbReference type="InterPro" id="IPR012309">
    <property type="entry name" value="DNA_ligase_ATP-dep_C"/>
</dbReference>
<keyword evidence="7 14" id="KW-0227">DNA damage</keyword>
<comment type="caution">
    <text evidence="17">The sequence shown here is derived from an EMBL/GenBank/DDBJ whole genome shotgun (WGS) entry which is preliminary data.</text>
</comment>
<dbReference type="EMBL" id="RRYP01005962">
    <property type="protein sequence ID" value="TNV81597.1"/>
    <property type="molecule type" value="Genomic_DNA"/>
</dbReference>
<name>A0A8J8NTZ4_HALGN</name>
<dbReference type="Gene3D" id="3.30.470.30">
    <property type="entry name" value="DNA ligase/mRNA capping enzyme"/>
    <property type="match status" value="1"/>
</dbReference>
<dbReference type="SUPFAM" id="SSF56091">
    <property type="entry name" value="DNA ligase/mRNA capping enzyme, catalytic domain"/>
    <property type="match status" value="1"/>
</dbReference>
<keyword evidence="8 14" id="KW-0067">ATP-binding</keyword>
<evidence type="ECO:0000313" key="18">
    <source>
        <dbReference type="Proteomes" id="UP000785679"/>
    </source>
</evidence>
<dbReference type="GO" id="GO:0005634">
    <property type="term" value="C:nucleus"/>
    <property type="evidence" value="ECO:0007669"/>
    <property type="project" value="UniProtKB-SubCell"/>
</dbReference>
<dbReference type="SUPFAM" id="SSF50249">
    <property type="entry name" value="Nucleic acid-binding proteins"/>
    <property type="match status" value="1"/>
</dbReference>
<comment type="subcellular location">
    <subcellularLocation>
        <location evidence="1">Nucleus</location>
    </subcellularLocation>
</comment>
<keyword evidence="6 14" id="KW-0547">Nucleotide-binding</keyword>
<dbReference type="GO" id="GO:0051301">
    <property type="term" value="P:cell division"/>
    <property type="evidence" value="ECO:0007669"/>
    <property type="project" value="UniProtKB-KW"/>
</dbReference>
<organism evidence="17 18">
    <name type="scientific">Halteria grandinella</name>
    <dbReference type="NCBI Taxonomy" id="5974"/>
    <lineage>
        <taxon>Eukaryota</taxon>
        <taxon>Sar</taxon>
        <taxon>Alveolata</taxon>
        <taxon>Ciliophora</taxon>
        <taxon>Intramacronucleata</taxon>
        <taxon>Spirotrichea</taxon>
        <taxon>Stichotrichia</taxon>
        <taxon>Sporadotrichida</taxon>
        <taxon>Halteriidae</taxon>
        <taxon>Halteria</taxon>
    </lineage>
</organism>
<dbReference type="EC" id="6.5.1.1" evidence="14"/>
<comment type="similarity">
    <text evidence="2 15">Belongs to the ATP-dependent DNA ligase family.</text>
</comment>
<evidence type="ECO:0000256" key="4">
    <source>
        <dbReference type="ARBA" id="ARBA00022618"/>
    </source>
</evidence>
<dbReference type="Gene3D" id="2.40.50.140">
    <property type="entry name" value="Nucleic acid-binding proteins"/>
    <property type="match status" value="1"/>
</dbReference>
<evidence type="ECO:0000256" key="15">
    <source>
        <dbReference type="RuleBase" id="RU004196"/>
    </source>
</evidence>
<dbReference type="Proteomes" id="UP000785679">
    <property type="component" value="Unassembled WGS sequence"/>
</dbReference>
<dbReference type="GO" id="GO:0006273">
    <property type="term" value="P:lagging strand elongation"/>
    <property type="evidence" value="ECO:0007669"/>
    <property type="project" value="TreeGrafter"/>
</dbReference>
<dbReference type="InterPro" id="IPR012308">
    <property type="entry name" value="DNA_ligase_ATP-dep_N"/>
</dbReference>
<keyword evidence="12" id="KW-0131">Cell cycle</keyword>
<evidence type="ECO:0000256" key="3">
    <source>
        <dbReference type="ARBA" id="ARBA00022598"/>
    </source>
</evidence>
<dbReference type="Gene3D" id="1.10.3260.10">
    <property type="entry name" value="DNA ligase, ATP-dependent, N-terminal domain"/>
    <property type="match status" value="1"/>
</dbReference>
<dbReference type="GO" id="GO:0071897">
    <property type="term" value="P:DNA biosynthetic process"/>
    <property type="evidence" value="ECO:0007669"/>
    <property type="project" value="InterPro"/>
</dbReference>
<comment type="catalytic activity">
    <reaction evidence="13 14">
        <text>ATP + (deoxyribonucleotide)n-3'-hydroxyl + 5'-phospho-(deoxyribonucleotide)m = (deoxyribonucleotide)n+m + AMP + diphosphate.</text>
        <dbReference type="EC" id="6.5.1.1"/>
    </reaction>
</comment>
<dbReference type="Pfam" id="PF04679">
    <property type="entry name" value="DNA_ligase_A_C"/>
    <property type="match status" value="1"/>
</dbReference>
<proteinExistence type="inferred from homology"/>
<dbReference type="GO" id="GO:0006281">
    <property type="term" value="P:DNA repair"/>
    <property type="evidence" value="ECO:0007669"/>
    <property type="project" value="UniProtKB-KW"/>
</dbReference>
<dbReference type="InterPro" id="IPR036599">
    <property type="entry name" value="DNA_ligase_N_sf"/>
</dbReference>
<evidence type="ECO:0000256" key="8">
    <source>
        <dbReference type="ARBA" id="ARBA00022840"/>
    </source>
</evidence>
<keyword evidence="18" id="KW-1185">Reference proteome</keyword>
<keyword evidence="9 14" id="KW-0233">DNA recombination</keyword>
<dbReference type="InterPro" id="IPR016059">
    <property type="entry name" value="DNA_ligase_ATP-dep_CS"/>
</dbReference>
<dbReference type="PANTHER" id="PTHR45674">
    <property type="entry name" value="DNA LIGASE 1/3 FAMILY MEMBER"/>
    <property type="match status" value="1"/>
</dbReference>
<evidence type="ECO:0000256" key="1">
    <source>
        <dbReference type="ARBA" id="ARBA00004123"/>
    </source>
</evidence>
<evidence type="ECO:0000256" key="13">
    <source>
        <dbReference type="ARBA" id="ARBA00034003"/>
    </source>
</evidence>
<keyword evidence="3 14" id="KW-0436">Ligase</keyword>
<dbReference type="GO" id="GO:0006310">
    <property type="term" value="P:DNA recombination"/>
    <property type="evidence" value="ECO:0007669"/>
    <property type="project" value="UniProtKB-KW"/>
</dbReference>
<dbReference type="InterPro" id="IPR050191">
    <property type="entry name" value="ATP-dep_DNA_ligase"/>
</dbReference>
<evidence type="ECO:0000256" key="9">
    <source>
        <dbReference type="ARBA" id="ARBA00023172"/>
    </source>
</evidence>
<evidence type="ECO:0000256" key="10">
    <source>
        <dbReference type="ARBA" id="ARBA00023204"/>
    </source>
</evidence>
<dbReference type="Pfam" id="PF01068">
    <property type="entry name" value="DNA_ligase_A_M"/>
    <property type="match status" value="1"/>
</dbReference>
<dbReference type="PROSITE" id="PS00697">
    <property type="entry name" value="DNA_LIGASE_A1"/>
    <property type="match status" value="1"/>
</dbReference>
<dbReference type="CDD" id="cd07900">
    <property type="entry name" value="Adenylation_DNA_ligase_I_Euk"/>
    <property type="match status" value="1"/>
</dbReference>
<evidence type="ECO:0000256" key="6">
    <source>
        <dbReference type="ARBA" id="ARBA00022741"/>
    </source>
</evidence>
<dbReference type="NCBIfam" id="TIGR00574">
    <property type="entry name" value="dnl1"/>
    <property type="match status" value="1"/>
</dbReference>
<evidence type="ECO:0000313" key="17">
    <source>
        <dbReference type="EMBL" id="TNV81597.1"/>
    </source>
</evidence>
<protein>
    <recommendedName>
        <fullName evidence="14">DNA ligase</fullName>
        <ecNumber evidence="14">6.5.1.1</ecNumber>
    </recommendedName>
</protein>
<dbReference type="Gene3D" id="3.30.1490.70">
    <property type="match status" value="1"/>
</dbReference>
<keyword evidence="11" id="KW-0539">Nucleus</keyword>
<evidence type="ECO:0000256" key="14">
    <source>
        <dbReference type="RuleBase" id="RU000617"/>
    </source>
</evidence>
<evidence type="ECO:0000256" key="12">
    <source>
        <dbReference type="ARBA" id="ARBA00023306"/>
    </source>
</evidence>
<dbReference type="PROSITE" id="PS50160">
    <property type="entry name" value="DNA_LIGASE_A3"/>
    <property type="match status" value="1"/>
</dbReference>
<dbReference type="GO" id="GO:0003677">
    <property type="term" value="F:DNA binding"/>
    <property type="evidence" value="ECO:0007669"/>
    <property type="project" value="InterPro"/>
</dbReference>
<evidence type="ECO:0000256" key="11">
    <source>
        <dbReference type="ARBA" id="ARBA00023242"/>
    </source>
</evidence>
<gene>
    <name evidence="17" type="ORF">FGO68_gene3555</name>
</gene>
<dbReference type="InterPro" id="IPR012310">
    <property type="entry name" value="DNA_ligase_ATP-dep_cent"/>
</dbReference>
<dbReference type="GO" id="GO:0003910">
    <property type="term" value="F:DNA ligase (ATP) activity"/>
    <property type="evidence" value="ECO:0007669"/>
    <property type="project" value="UniProtKB-EC"/>
</dbReference>
<reference evidence="17" key="1">
    <citation type="submission" date="2019-06" db="EMBL/GenBank/DDBJ databases">
        <authorList>
            <person name="Zheng W."/>
        </authorList>
    </citation>
    <scope>NUCLEOTIDE SEQUENCE</scope>
    <source>
        <strain evidence="17">QDHG01</strain>
    </source>
</reference>
<evidence type="ECO:0000256" key="7">
    <source>
        <dbReference type="ARBA" id="ARBA00022763"/>
    </source>
</evidence>
<sequence length="596" mass="67983">MENCKGEGSKEQLKVILSQLFYSVLNNTPQQCAELFNFLTCKLAPDYEGAEINLGDEVLMAAISDTYDVPKKFVKEAFHKEGDLGIVSQTFAAQLPVETSTLTFTEVFDQFKHIQQTTGSDSVKRKKLLIQCILKKATPEEALTIVRWLVGNLKTGAGEKTVIGGLSRGLIMFLKPELPIELIEIDSQKIEGLINEAYNIAPNYEEIIRQILANPKNMYQIKEHCSLKVGIPIKPMLSKSIKGFDEILERFQGVQFTAEYKYDGMRGQIHFNRRAEPQVQIYSRNLEKMTTQFPELAEQISKAVKPEIESFIIDTELTAYDKETDKYLPFQILSQRSRKWVTPKDLETKVCICAFDMLYLNGKSLLEIPLCERRGHLHQSFNQCQDFMFARFRDIDANFDVLPYLLDDSLKDNCEGLMLKSLHATYEPSKRSTNWFKFKKDYLEGSSVADSMDLVVVGADWGKGKRKGLFGSFLLACYDVEGQQLQTMTKVATGLTDEDLGVMFGKMKGLIIGKPHQSLLYKDKNVDVWLDPQHVWEVKCADMTLSPIYCAAKNYTGDKGIALRFPRYIRERPDKKINEATSSEQLYDFFRKQQGV</sequence>
<dbReference type="GO" id="GO:0005524">
    <property type="term" value="F:ATP binding"/>
    <property type="evidence" value="ECO:0007669"/>
    <property type="project" value="UniProtKB-KW"/>
</dbReference>
<dbReference type="OrthoDB" id="206088at2759"/>
<keyword evidence="5" id="KW-0235">DNA replication</keyword>